<keyword evidence="19" id="KW-1133">Transmembrane helix</keyword>
<evidence type="ECO:0000256" key="14">
    <source>
        <dbReference type="PIRSR" id="PIRSR613273-1"/>
    </source>
</evidence>
<keyword evidence="15" id="KW-0106">Calcium</keyword>
<dbReference type="PANTHER" id="PTHR13723:SF141">
    <property type="entry name" value="A DISINTEGRIN AND METALLOPROTEINASE WITH THROMBOSPONDIN MOTIFS 2"/>
    <property type="match status" value="1"/>
</dbReference>
<feature type="binding site" evidence="15">
    <location>
        <position position="413"/>
    </location>
    <ligand>
        <name>Ca(2+)</name>
        <dbReference type="ChEBI" id="CHEBI:29108"/>
        <label>2</label>
    </ligand>
</feature>
<feature type="domain" description="PLAC" evidence="21">
    <location>
        <begin position="956"/>
        <end position="997"/>
    </location>
</feature>
<feature type="binding site" evidence="15 17">
    <location>
        <position position="357"/>
    </location>
    <ligand>
        <name>Zn(2+)</name>
        <dbReference type="ChEBI" id="CHEBI:29105"/>
        <note>catalytic</note>
    </ligand>
</feature>
<feature type="disulfide bond" evidence="16">
    <location>
        <begin position="484"/>
        <end position="495"/>
    </location>
</feature>
<evidence type="ECO:0000256" key="7">
    <source>
        <dbReference type="ARBA" id="ARBA00022737"/>
    </source>
</evidence>
<dbReference type="Ensembl" id="ENSMAMT00000069604.1">
    <property type="protein sequence ID" value="ENSMAMP00000057782.1"/>
    <property type="gene ID" value="ENSMAMG00000007563.2"/>
</dbReference>
<dbReference type="GO" id="GO:0046872">
    <property type="term" value="F:metal ion binding"/>
    <property type="evidence" value="ECO:0007669"/>
    <property type="project" value="UniProtKB-KW"/>
</dbReference>
<dbReference type="GO" id="GO:0030198">
    <property type="term" value="P:extracellular matrix organization"/>
    <property type="evidence" value="ECO:0007669"/>
    <property type="project" value="InterPro"/>
</dbReference>
<dbReference type="InterPro" id="IPR041645">
    <property type="entry name" value="ADAMTS_CR_2"/>
</dbReference>
<evidence type="ECO:0000256" key="19">
    <source>
        <dbReference type="SAM" id="Phobius"/>
    </source>
</evidence>
<dbReference type="InterPro" id="IPR010294">
    <property type="entry name" value="ADAMTS_spacer1"/>
</dbReference>
<dbReference type="Pfam" id="PF19030">
    <property type="entry name" value="TSP1_ADAMTS"/>
    <property type="match status" value="1"/>
</dbReference>
<comment type="caution">
    <text evidence="17">Lacks conserved residue(s) required for the propagation of feature annotation.</text>
</comment>
<dbReference type="InterPro" id="IPR002870">
    <property type="entry name" value="Peptidase_M12B_N"/>
</dbReference>
<proteinExistence type="predicted"/>
<name>A0A7N8XYG2_9TELE</name>
<feature type="binding site" evidence="15">
    <location>
        <position position="306"/>
    </location>
    <ligand>
        <name>Ca(2+)</name>
        <dbReference type="ChEBI" id="CHEBI:29108"/>
        <label>1</label>
    </ligand>
</feature>
<dbReference type="GO" id="GO:0004222">
    <property type="term" value="F:metalloendopeptidase activity"/>
    <property type="evidence" value="ECO:0007669"/>
    <property type="project" value="InterPro"/>
</dbReference>
<dbReference type="Pfam" id="PF05986">
    <property type="entry name" value="ADAMTS_spacer1"/>
    <property type="match status" value="1"/>
</dbReference>
<evidence type="ECO:0000256" key="9">
    <source>
        <dbReference type="ARBA" id="ARBA00022833"/>
    </source>
</evidence>
<feature type="disulfide bond" evidence="16">
    <location>
        <begin position="288"/>
        <end position="337"/>
    </location>
</feature>
<evidence type="ECO:0000256" key="10">
    <source>
        <dbReference type="ARBA" id="ARBA00023049"/>
    </source>
</evidence>
<dbReference type="InterPro" id="IPR013273">
    <property type="entry name" value="ADAMTS/ADAMTS-like"/>
</dbReference>
<dbReference type="GO" id="GO:0031012">
    <property type="term" value="C:extracellular matrix"/>
    <property type="evidence" value="ECO:0007669"/>
    <property type="project" value="TreeGrafter"/>
</dbReference>
<keyword evidence="8" id="KW-0378">Hydrolase</keyword>
<dbReference type="Gene3D" id="3.40.1620.60">
    <property type="match status" value="1"/>
</dbReference>
<keyword evidence="9 15" id="KW-0862">Zinc</keyword>
<feature type="binding site" evidence="15">
    <location>
        <position position="214"/>
    </location>
    <ligand>
        <name>Ca(2+)</name>
        <dbReference type="ChEBI" id="CHEBI:29108"/>
        <label>2</label>
    </ligand>
</feature>
<dbReference type="InterPro" id="IPR036383">
    <property type="entry name" value="TSP1_rpt_sf"/>
</dbReference>
<dbReference type="Proteomes" id="UP000261640">
    <property type="component" value="Unplaced"/>
</dbReference>
<evidence type="ECO:0000259" key="20">
    <source>
        <dbReference type="PROSITE" id="PS50215"/>
    </source>
</evidence>
<keyword evidence="4" id="KW-0645">Protease</keyword>
<keyword evidence="19" id="KW-0472">Membrane</keyword>
<dbReference type="SUPFAM" id="SSF55486">
    <property type="entry name" value="Metalloproteases ('zincins'), catalytic domain"/>
    <property type="match status" value="1"/>
</dbReference>
<dbReference type="Pfam" id="PF01562">
    <property type="entry name" value="Pep_M12B_propep"/>
    <property type="match status" value="1"/>
</dbReference>
<evidence type="ECO:0000256" key="1">
    <source>
        <dbReference type="ARBA" id="ARBA00004498"/>
    </source>
</evidence>
<dbReference type="InterPro" id="IPR001590">
    <property type="entry name" value="Peptidase_M12B"/>
</dbReference>
<comment type="cofactor">
    <cofactor evidence="15">
        <name>Zn(2+)</name>
        <dbReference type="ChEBI" id="CHEBI:29105"/>
    </cofactor>
    <text evidence="15">Binds 1 zinc ion per subunit.</text>
</comment>
<dbReference type="GO" id="GO:0006508">
    <property type="term" value="P:proteolysis"/>
    <property type="evidence" value="ECO:0007669"/>
    <property type="project" value="UniProtKB-KW"/>
</dbReference>
<evidence type="ECO:0000256" key="12">
    <source>
        <dbReference type="ARBA" id="ARBA00023157"/>
    </source>
</evidence>
<keyword evidence="5 15" id="KW-0479">Metal-binding</keyword>
<dbReference type="InterPro" id="IPR000884">
    <property type="entry name" value="TSP1_rpt"/>
</dbReference>
<dbReference type="Pfam" id="PF19236">
    <property type="entry name" value="ADAMTS_CR_3"/>
    <property type="match status" value="1"/>
</dbReference>
<dbReference type="AlphaFoldDB" id="A0A7N8XYG2"/>
<evidence type="ECO:0000313" key="23">
    <source>
        <dbReference type="Proteomes" id="UP000261640"/>
    </source>
</evidence>
<feature type="transmembrane region" description="Helical" evidence="19">
    <location>
        <begin position="869"/>
        <end position="893"/>
    </location>
</feature>
<dbReference type="FunFam" id="2.20.100.10:FF:000006">
    <property type="entry name" value="A disintegrin and metalloproteinase with thrombospondin motifs 1"/>
    <property type="match status" value="1"/>
</dbReference>
<keyword evidence="3" id="KW-0272">Extracellular matrix</keyword>
<dbReference type="PANTHER" id="PTHR13723">
    <property type="entry name" value="ADAMTS A DISINTEGRIN AND METALLOPROTEASE WITH THROMBOSPONDIN MOTIFS PROTEASE"/>
    <property type="match status" value="1"/>
</dbReference>
<dbReference type="InterPro" id="IPR024079">
    <property type="entry name" value="MetalloPept_cat_dom_sf"/>
</dbReference>
<dbReference type="PROSITE" id="PS50215">
    <property type="entry name" value="ADAM_MEPRO"/>
    <property type="match status" value="1"/>
</dbReference>
<dbReference type="PROSITE" id="PS50900">
    <property type="entry name" value="PLAC"/>
    <property type="match status" value="1"/>
</dbReference>
<feature type="disulfide bond" evidence="16">
    <location>
        <begin position="437"/>
        <end position="462"/>
    </location>
</feature>
<dbReference type="SUPFAM" id="SSF82895">
    <property type="entry name" value="TSP-1 type 1 repeat"/>
    <property type="match status" value="3"/>
</dbReference>
<dbReference type="CDD" id="cd04273">
    <property type="entry name" value="ZnMc_ADAMTS_like"/>
    <property type="match status" value="1"/>
</dbReference>
<feature type="disulfide bond" evidence="16">
    <location>
        <begin position="370"/>
        <end position="396"/>
    </location>
</feature>
<evidence type="ECO:0000256" key="2">
    <source>
        <dbReference type="ARBA" id="ARBA00022525"/>
    </source>
</evidence>
<feature type="domain" description="Peptidase M12B" evidence="20">
    <location>
        <begin position="211"/>
        <end position="415"/>
    </location>
</feature>
<evidence type="ECO:0000256" key="15">
    <source>
        <dbReference type="PIRSR" id="PIRSR613273-2"/>
    </source>
</evidence>
<dbReference type="SMART" id="SM00209">
    <property type="entry name" value="TSP1"/>
    <property type="match status" value="3"/>
</dbReference>
<dbReference type="FunFam" id="3.40.390.10:FF:000008">
    <property type="entry name" value="A disintegrin and metalloproteinase with thrombospondin motifs 3"/>
    <property type="match status" value="1"/>
</dbReference>
<evidence type="ECO:0000256" key="17">
    <source>
        <dbReference type="PROSITE-ProRule" id="PRU00276"/>
    </source>
</evidence>
<evidence type="ECO:0000313" key="22">
    <source>
        <dbReference type="Ensembl" id="ENSMAMP00000057782.1"/>
    </source>
</evidence>
<feature type="binding site" evidence="15">
    <location>
        <position position="413"/>
    </location>
    <ligand>
        <name>Ca(2+)</name>
        <dbReference type="ChEBI" id="CHEBI:29108"/>
        <label>1</label>
    </ligand>
</feature>
<dbReference type="Gene3D" id="2.60.120.830">
    <property type="match status" value="1"/>
</dbReference>
<evidence type="ECO:0000256" key="8">
    <source>
        <dbReference type="ARBA" id="ARBA00022801"/>
    </source>
</evidence>
<feature type="disulfide bond" evidence="16">
    <location>
        <begin position="522"/>
        <end position="560"/>
    </location>
</feature>
<dbReference type="PROSITE" id="PS50092">
    <property type="entry name" value="TSP1"/>
    <property type="match status" value="3"/>
</dbReference>
<feature type="disulfide bond" evidence="16">
    <location>
        <begin position="533"/>
        <end position="545"/>
    </location>
</feature>
<keyword evidence="12 16" id="KW-1015">Disulfide bond</keyword>
<feature type="region of interest" description="Disordered" evidence="18">
    <location>
        <begin position="1005"/>
        <end position="1044"/>
    </location>
</feature>
<sequence>SLFYSLQHVLGEYGLVRPISVDAEGRFLSHAVSAGRMDEDPGSRQERLYYNVTVFGREFHLRLRHNARLVAPGAKMEWRDDSDSTRHSEPLHDECLYVGDITDTPGATVAISNCDGLAGMIKTEQEEFFIEPVERGDGVIEEERGAGRTHIVYRSSAIKKAPISSAAADYHSRGADLGGLMDLESLYRGVEQSINHTRAGRTRRQSLDRAYNIEVLLGVDDSVVQFHGKEHVQKYLLTLMNIVNEIYHDQSLGAKINVVLVRIIMLGYGKSMSLIELGNPSQSLENVCRWAFLQQKQDTGDAEYHDHAIFLTRQEFGPTGMQGYAPVTGMCHPVRSCTLNHEDGFSSAFVVAHETGHVLGMEHDGQGNRCGDEVHMGSIMAPLVQAAFHRFHWSRCSMQELGRYLHSYDCLRDDPFDHNWPSLPQLPGLHYSMNEQCRFDFGVGYTMCTAYRTFDPCKQLWCSHPDNPFFCKTKKGPPIDGTMCGNGKHCFKGHCIWLTPDIIKQDGNWGSWSEFGQCSRTCGGGVQFRTRDCDNPRPANGGRTCVGATYQFQMCNIKECEDIYSDPREEQCHAWDPRLEFYSDKHHWLPYEHPDSNKRCHLHCQSKETRDVVFMQRMVLDGTRCSYKDPHSVCVRGECEKVGCDGVVSSSKQEDKCGVCGGDNSSCKTFKDTITRTAKKQGFLKVLEIPRGARHLLIQELKATSHTLAVKNVASGLFFLNGEDEYPESCSIIEKGVEWEYENDNDKETLQTTGPLRHGILMKLHGDEDVNLSYKYMMNMDSDFAIQNNMLVEDSAYEWAPKKWSYCSKPCGGGMQYLRYGCRRKVDSKMVHKSFCNKSNMKPRGDIRDCNQKPCPPPMYALHYISPTLGLFFSSLIVLISTVTFLIVFVLLYTLCPQVICYNVTVRVNVLYVQCSVTCGNGTQQRQALCHTRDNTIGLCLDSKPDTIRVCRMDPCPSECQHCHGDRSVFCRMEVLKRYCSLPEYRRMCCKSCSNLTVTVRLSNSTSRSTPITSSQRNATAPLPTSTLSSDMSTSQPLKTATFR</sequence>
<reference evidence="22" key="2">
    <citation type="submission" date="2025-09" db="UniProtKB">
        <authorList>
            <consortium name="Ensembl"/>
        </authorList>
    </citation>
    <scope>IDENTIFICATION</scope>
</reference>
<comment type="subcellular location">
    <subcellularLocation>
        <location evidence="1">Secreted</location>
        <location evidence="1">Extracellular space</location>
        <location evidence="1">Extracellular matrix</location>
    </subcellularLocation>
</comment>
<dbReference type="InterPro" id="IPR050439">
    <property type="entry name" value="ADAMTS_ADAMTS-like"/>
</dbReference>
<reference evidence="22" key="1">
    <citation type="submission" date="2025-08" db="UniProtKB">
        <authorList>
            <consortium name="Ensembl"/>
        </authorList>
    </citation>
    <scope>IDENTIFICATION</scope>
</reference>
<evidence type="ECO:0000259" key="21">
    <source>
        <dbReference type="PROSITE" id="PS50900"/>
    </source>
</evidence>
<keyword evidence="13" id="KW-0325">Glycoprotein</keyword>
<keyword evidence="7" id="KW-0677">Repeat</keyword>
<keyword evidence="6" id="KW-0732">Signal</keyword>
<evidence type="ECO:0000256" key="13">
    <source>
        <dbReference type="ARBA" id="ARBA00023180"/>
    </source>
</evidence>
<dbReference type="GeneTree" id="ENSGT00940000156647"/>
<evidence type="ECO:0000256" key="5">
    <source>
        <dbReference type="ARBA" id="ARBA00022723"/>
    </source>
</evidence>
<keyword evidence="2" id="KW-0964">Secreted</keyword>
<feature type="binding site" evidence="15 17">
    <location>
        <position position="363"/>
    </location>
    <ligand>
        <name>Zn(2+)</name>
        <dbReference type="ChEBI" id="CHEBI:29105"/>
        <note>catalytic</note>
    </ligand>
</feature>
<feature type="disulfide bond" evidence="16">
    <location>
        <begin position="331"/>
        <end position="410"/>
    </location>
</feature>
<protein>
    <submittedName>
        <fullName evidence="22">A disintegrin and metalloproteinase with thrombospondin motifs 2-like</fullName>
    </submittedName>
</protein>
<feature type="active site" evidence="14 17">
    <location>
        <position position="354"/>
    </location>
</feature>
<evidence type="ECO:0000256" key="18">
    <source>
        <dbReference type="SAM" id="MobiDB-lite"/>
    </source>
</evidence>
<dbReference type="Pfam" id="PF00090">
    <property type="entry name" value="TSP_1"/>
    <property type="match status" value="2"/>
</dbReference>
<dbReference type="Pfam" id="PF17771">
    <property type="entry name" value="ADAMTS_CR_2"/>
    <property type="match status" value="1"/>
</dbReference>
<dbReference type="PRINTS" id="PR01857">
    <property type="entry name" value="ADAMTSFAMILY"/>
</dbReference>
<keyword evidence="23" id="KW-1185">Reference proteome</keyword>
<feature type="binding site" evidence="15">
    <location>
        <position position="214"/>
    </location>
    <ligand>
        <name>Ca(2+)</name>
        <dbReference type="ChEBI" id="CHEBI:29108"/>
        <label>1</label>
    </ligand>
</feature>
<feature type="binding site" evidence="15 17">
    <location>
        <position position="353"/>
    </location>
    <ligand>
        <name>Zn(2+)</name>
        <dbReference type="ChEBI" id="CHEBI:29105"/>
        <note>catalytic</note>
    </ligand>
</feature>
<feature type="disulfide bond" evidence="16">
    <location>
        <begin position="457"/>
        <end position="490"/>
    </location>
</feature>
<feature type="binding site" evidence="15">
    <location>
        <position position="410"/>
    </location>
    <ligand>
        <name>Ca(2+)</name>
        <dbReference type="ChEBI" id="CHEBI:29108"/>
        <label>1</label>
    </ligand>
</feature>
<keyword evidence="11" id="KW-0865">Zymogen</keyword>
<evidence type="ECO:0000256" key="4">
    <source>
        <dbReference type="ARBA" id="ARBA00022670"/>
    </source>
</evidence>
<dbReference type="FunFam" id="3.40.1620.60:FF:000001">
    <property type="entry name" value="A disintegrin and metalloproteinase with thrombospondin motifs 3"/>
    <property type="match status" value="1"/>
</dbReference>
<evidence type="ECO:0000256" key="16">
    <source>
        <dbReference type="PIRSR" id="PIRSR613273-3"/>
    </source>
</evidence>
<evidence type="ECO:0000256" key="11">
    <source>
        <dbReference type="ARBA" id="ARBA00023145"/>
    </source>
</evidence>
<evidence type="ECO:0000256" key="6">
    <source>
        <dbReference type="ARBA" id="ARBA00022729"/>
    </source>
</evidence>
<feature type="disulfide bond" evidence="16">
    <location>
        <begin position="448"/>
        <end position="471"/>
    </location>
</feature>
<keyword evidence="10" id="KW-0482">Metalloprotease</keyword>
<keyword evidence="19" id="KW-0812">Transmembrane</keyword>
<dbReference type="InterPro" id="IPR010909">
    <property type="entry name" value="PLAC"/>
</dbReference>
<feature type="disulfide bond" evidence="16">
    <location>
        <begin position="518"/>
        <end position="555"/>
    </location>
</feature>
<evidence type="ECO:0000256" key="3">
    <source>
        <dbReference type="ARBA" id="ARBA00022530"/>
    </source>
</evidence>
<accession>A0A7N8XYG2</accession>
<dbReference type="Gene3D" id="2.20.100.10">
    <property type="entry name" value="Thrombospondin type-1 (TSP1) repeat"/>
    <property type="match status" value="3"/>
</dbReference>
<dbReference type="InterPro" id="IPR045371">
    <property type="entry name" value="ADAMTS_CR_3"/>
</dbReference>
<dbReference type="Pfam" id="PF01421">
    <property type="entry name" value="Reprolysin"/>
    <property type="match status" value="1"/>
</dbReference>
<dbReference type="Gene3D" id="3.40.390.10">
    <property type="entry name" value="Collagenase (Catalytic Domain)"/>
    <property type="match status" value="1"/>
</dbReference>
<organism evidence="22 23">
    <name type="scientific">Mastacembelus armatus</name>
    <name type="common">zig-zag eel</name>
    <dbReference type="NCBI Taxonomy" id="205130"/>
    <lineage>
        <taxon>Eukaryota</taxon>
        <taxon>Metazoa</taxon>
        <taxon>Chordata</taxon>
        <taxon>Craniata</taxon>
        <taxon>Vertebrata</taxon>
        <taxon>Euteleostomi</taxon>
        <taxon>Actinopterygii</taxon>
        <taxon>Neopterygii</taxon>
        <taxon>Teleostei</taxon>
        <taxon>Neoteleostei</taxon>
        <taxon>Acanthomorphata</taxon>
        <taxon>Anabantaria</taxon>
        <taxon>Synbranchiformes</taxon>
        <taxon>Mastacembelidae</taxon>
        <taxon>Mastacembelus</taxon>
    </lineage>
</organism>